<reference evidence="1" key="1">
    <citation type="submission" date="2023-06" db="EMBL/GenBank/DDBJ databases">
        <title>Cytophagales bacterium Strain LB-30, isolated from soil.</title>
        <authorList>
            <person name="Liu B."/>
        </authorList>
    </citation>
    <scope>NUCLEOTIDE SEQUENCE</scope>
    <source>
        <strain evidence="1">LB-30</strain>
    </source>
</reference>
<evidence type="ECO:0008006" key="3">
    <source>
        <dbReference type="Google" id="ProtNLM"/>
    </source>
</evidence>
<evidence type="ECO:0000313" key="2">
    <source>
        <dbReference type="Proteomes" id="UP001168552"/>
    </source>
</evidence>
<proteinExistence type="predicted"/>
<accession>A0ABT8F6M1</accession>
<evidence type="ECO:0000313" key="1">
    <source>
        <dbReference type="EMBL" id="MDN4166110.1"/>
    </source>
</evidence>
<comment type="caution">
    <text evidence="1">The sequence shown here is derived from an EMBL/GenBank/DDBJ whole genome shotgun (WGS) entry which is preliminary data.</text>
</comment>
<keyword evidence="2" id="KW-1185">Reference proteome</keyword>
<dbReference type="EMBL" id="JAUHJS010000005">
    <property type="protein sequence ID" value="MDN4166110.1"/>
    <property type="molecule type" value="Genomic_DNA"/>
</dbReference>
<organism evidence="1 2">
    <name type="scientific">Shiella aurantiaca</name>
    <dbReference type="NCBI Taxonomy" id="3058365"/>
    <lineage>
        <taxon>Bacteria</taxon>
        <taxon>Pseudomonadati</taxon>
        <taxon>Bacteroidota</taxon>
        <taxon>Cytophagia</taxon>
        <taxon>Cytophagales</taxon>
        <taxon>Shiellaceae</taxon>
        <taxon>Shiella</taxon>
    </lineage>
</organism>
<gene>
    <name evidence="1" type="ORF">QWY31_11390</name>
</gene>
<dbReference type="Proteomes" id="UP001168552">
    <property type="component" value="Unassembled WGS sequence"/>
</dbReference>
<sequence>MYINFDQMPDHARVWIYQAEKSLTEEQAAKVQQTAQQFIEEWTAHGKGLVGSALFMHNQFLVLAVDEHHATASGCSIDKSVHFVKSVQDSTGVDFFNRTLLVYLDEQGRLQTVALPKIKQKIEQGIFRAETLFFNNLVQSVGEWRQFWKTPAQKSWLAKYF</sequence>
<protein>
    <recommendedName>
        <fullName evidence="3">ABC transporter ATPase</fullName>
    </recommendedName>
</protein>
<dbReference type="RefSeq" id="WP_320004643.1">
    <property type="nucleotide sequence ID" value="NZ_JAUHJS010000005.1"/>
</dbReference>
<name>A0ABT8F6M1_9BACT</name>